<keyword evidence="4" id="KW-1185">Reference proteome</keyword>
<feature type="compositionally biased region" description="Low complexity" evidence="2">
    <location>
        <begin position="257"/>
        <end position="278"/>
    </location>
</feature>
<sequence>MAAVVALEDLLAARTLWHAGRSARQAADGEPTGHAALDALLPQGGWPRRALTELLLPADGVGELALLMPTLARCTRAGERVAVIAPPYVPYAPAWQAAGLDLSRLCIVEAAPRDALWAFEQCLRSGACGAVLGWPQQADARALRRLQVAADSGRCLGFALRDRRHAANASPAALRLEAVRGERGIAWHVRKCRGGPVQSAPFVPEPDSIFIGVPPVAPFPAREPSAPSPASGGRSQGDACVVAPSPVRGGGPGRGQAGIVAPRASASPPSQPSPASGGRSQGDACVVAPSPVRGGGPGWGQPRVAASHAFDARPSASSDSAQHELLLVQAPAPSARD</sequence>
<dbReference type="GO" id="GO:0006281">
    <property type="term" value="P:DNA repair"/>
    <property type="evidence" value="ECO:0007669"/>
    <property type="project" value="TreeGrafter"/>
</dbReference>
<proteinExistence type="predicted"/>
<dbReference type="EMBL" id="VOHE01000002">
    <property type="protein sequence ID" value="TWT20763.1"/>
    <property type="molecule type" value="Genomic_DNA"/>
</dbReference>
<feature type="compositionally biased region" description="Low complexity" evidence="2">
    <location>
        <begin position="220"/>
        <end position="233"/>
    </location>
</feature>
<dbReference type="AlphaFoldDB" id="A0A5C5U2Z6"/>
<gene>
    <name evidence="3" type="primary">imuA</name>
    <name evidence="3" type="ORF">FQY79_05475</name>
</gene>
<evidence type="ECO:0000256" key="2">
    <source>
        <dbReference type="SAM" id="MobiDB-lite"/>
    </source>
</evidence>
<protein>
    <submittedName>
        <fullName evidence="3">Translesion DNA synthesis-associated protein ImuA</fullName>
    </submittedName>
</protein>
<dbReference type="NCBIfam" id="NF033429">
    <property type="entry name" value="ImuA_translesion"/>
    <property type="match status" value="1"/>
</dbReference>
<dbReference type="OrthoDB" id="9811176at2"/>
<dbReference type="InterPro" id="IPR047610">
    <property type="entry name" value="ImuA_translesion"/>
</dbReference>
<evidence type="ECO:0000313" key="4">
    <source>
        <dbReference type="Proteomes" id="UP000315949"/>
    </source>
</evidence>
<feature type="region of interest" description="Disordered" evidence="2">
    <location>
        <begin position="220"/>
        <end position="337"/>
    </location>
</feature>
<dbReference type="InterPro" id="IPR050356">
    <property type="entry name" value="SulA_CellDiv_inhibitor"/>
</dbReference>
<name>A0A5C5U2Z6_9GAMM</name>
<dbReference type="SUPFAM" id="SSF52540">
    <property type="entry name" value="P-loop containing nucleoside triphosphate hydrolases"/>
    <property type="match status" value="1"/>
</dbReference>
<comment type="caution">
    <text evidence="3">The sequence shown here is derived from an EMBL/GenBank/DDBJ whole genome shotgun (WGS) entry which is preliminary data.</text>
</comment>
<dbReference type="Proteomes" id="UP000315949">
    <property type="component" value="Unassembled WGS sequence"/>
</dbReference>
<dbReference type="PANTHER" id="PTHR35369:SF3">
    <property type="entry name" value="TRANSLESION DNA SYNTHESIS-ASSOCIATED PROTEIN IMUA"/>
    <property type="match status" value="1"/>
</dbReference>
<reference evidence="3 4" key="1">
    <citation type="submission" date="2019-07" db="EMBL/GenBank/DDBJ databases">
        <title>Luteimonas sp. YD-1 nov., isolated from acidic soil.</title>
        <authorList>
            <person name="Zhou J."/>
        </authorList>
    </citation>
    <scope>NUCLEOTIDE SEQUENCE [LARGE SCALE GENOMIC DNA]</scope>
    <source>
        <strain evidence="3 4">YD-1</strain>
    </source>
</reference>
<dbReference type="InterPro" id="IPR027417">
    <property type="entry name" value="P-loop_NTPase"/>
</dbReference>
<evidence type="ECO:0000313" key="3">
    <source>
        <dbReference type="EMBL" id="TWT20763.1"/>
    </source>
</evidence>
<organism evidence="3 4">
    <name type="scientific">Luteimonas wenzhouensis</name>
    <dbReference type="NCBI Taxonomy" id="2599615"/>
    <lineage>
        <taxon>Bacteria</taxon>
        <taxon>Pseudomonadati</taxon>
        <taxon>Pseudomonadota</taxon>
        <taxon>Gammaproteobacteria</taxon>
        <taxon>Lysobacterales</taxon>
        <taxon>Lysobacteraceae</taxon>
        <taxon>Luteimonas</taxon>
    </lineage>
</organism>
<accession>A0A5C5U2Z6</accession>
<evidence type="ECO:0000256" key="1">
    <source>
        <dbReference type="ARBA" id="ARBA00022763"/>
    </source>
</evidence>
<keyword evidence="1" id="KW-0227">DNA damage</keyword>
<dbReference type="Gene3D" id="3.40.50.300">
    <property type="entry name" value="P-loop containing nucleotide triphosphate hydrolases"/>
    <property type="match status" value="1"/>
</dbReference>
<dbReference type="PANTHER" id="PTHR35369">
    <property type="entry name" value="BLR3025 PROTEIN-RELATED"/>
    <property type="match status" value="1"/>
</dbReference>